<keyword evidence="4" id="KW-1185">Reference proteome</keyword>
<dbReference type="Proteomes" id="UP001055159">
    <property type="component" value="Chromosome"/>
</dbReference>
<feature type="chain" id="PRO_5046486006" evidence="2">
    <location>
        <begin position="23"/>
        <end position="214"/>
    </location>
</feature>
<feature type="region of interest" description="Disordered" evidence="1">
    <location>
        <begin position="175"/>
        <end position="195"/>
    </location>
</feature>
<organism evidence="3 4">
    <name type="scientific">Mycolicibacterium rufum</name>
    <dbReference type="NCBI Taxonomy" id="318424"/>
    <lineage>
        <taxon>Bacteria</taxon>
        <taxon>Bacillati</taxon>
        <taxon>Actinomycetota</taxon>
        <taxon>Actinomycetes</taxon>
        <taxon>Mycobacteriales</taxon>
        <taxon>Mycobacteriaceae</taxon>
        <taxon>Mycolicibacterium</taxon>
    </lineage>
</organism>
<dbReference type="EMBL" id="CP092427">
    <property type="protein sequence ID" value="ULP36640.1"/>
    <property type="molecule type" value="Genomic_DNA"/>
</dbReference>
<name>A0ABY3UAJ9_9MYCO</name>
<gene>
    <name evidence="3" type="ORF">MJO55_26285</name>
</gene>
<evidence type="ECO:0000256" key="1">
    <source>
        <dbReference type="SAM" id="MobiDB-lite"/>
    </source>
</evidence>
<evidence type="ECO:0000313" key="3">
    <source>
        <dbReference type="EMBL" id="ULP36640.1"/>
    </source>
</evidence>
<keyword evidence="2" id="KW-0732">Signal</keyword>
<reference evidence="3" key="1">
    <citation type="submission" date="2022-08" db="EMBL/GenBank/DDBJ databases">
        <title>Whole genome sequencing of non-tuberculosis mycobacteria type-strains.</title>
        <authorList>
            <person name="Igarashi Y."/>
            <person name="Osugi A."/>
            <person name="Mitarai S."/>
        </authorList>
    </citation>
    <scope>NUCLEOTIDE SEQUENCE</scope>
    <source>
        <strain evidence="3">JCM 16372</strain>
    </source>
</reference>
<accession>A0ABY3UAJ9</accession>
<feature type="signal peptide" evidence="2">
    <location>
        <begin position="1"/>
        <end position="22"/>
    </location>
</feature>
<dbReference type="RefSeq" id="WP_052429005.1">
    <property type="nucleotide sequence ID" value="NZ_CP092427.2"/>
</dbReference>
<protein>
    <submittedName>
        <fullName evidence="3">Uncharacterized protein</fullName>
    </submittedName>
</protein>
<evidence type="ECO:0000313" key="4">
    <source>
        <dbReference type="Proteomes" id="UP001055159"/>
    </source>
</evidence>
<sequence length="214" mass="21451">MTRVIRQAPAAFLAAGAAVVFAAVAHAQPPTPPEPLPPAPAPARPQGPVIPVIGAPLGPDGWNMLAQAGQPAVPGMLGAPDISGIDRTTALGQNAVPSAPGGGPGVAPNLRAFNNAYGLPQNVVPAAPGQGQQFDVAPGEENLDVNGRTWLGRFYDLAADGRLHGALLNQVPQEQLGQPLPGTAPPPGTNIPPGLVQFLPPPPDPAATVVPPPA</sequence>
<proteinExistence type="predicted"/>
<evidence type="ECO:0000256" key="2">
    <source>
        <dbReference type="SAM" id="SignalP"/>
    </source>
</evidence>